<feature type="binding site" evidence="5">
    <location>
        <position position="213"/>
    </location>
    <ligand>
        <name>chlorophyll a</name>
        <dbReference type="ChEBI" id="CHEBI:58416"/>
        <label>1</label>
    </ligand>
</feature>
<dbReference type="GO" id="GO:0009765">
    <property type="term" value="P:photosynthesis, light harvesting"/>
    <property type="evidence" value="ECO:0007669"/>
    <property type="project" value="InterPro"/>
</dbReference>
<keyword evidence="3" id="KW-0602">Photosynthesis</keyword>
<evidence type="ECO:0000256" key="2">
    <source>
        <dbReference type="ARBA" id="ARBA00022528"/>
    </source>
</evidence>
<dbReference type="InterPro" id="IPR022796">
    <property type="entry name" value="Chloroa_b-bind"/>
</dbReference>
<feature type="binding site" evidence="5">
    <location>
        <position position="230"/>
    </location>
    <ligand>
        <name>chlorophyll a</name>
        <dbReference type="ChEBI" id="CHEBI:58416"/>
        <label>1</label>
    </ligand>
</feature>
<keyword evidence="6" id="KW-0732">Signal</keyword>
<dbReference type="EMBL" id="DQ867059">
    <property type="protein sequence ID" value="ABI14390.1"/>
    <property type="molecule type" value="mRNA"/>
</dbReference>
<feature type="binding site" evidence="5">
    <location>
        <position position="111"/>
    </location>
    <ligand>
        <name>chlorophyll a</name>
        <dbReference type="ChEBI" id="CHEBI:58416"/>
        <label>1</label>
    </ligand>
</feature>
<dbReference type="InterPro" id="IPR001344">
    <property type="entry name" value="Chloro_AB-bd_pln"/>
</dbReference>
<dbReference type="Gene3D" id="1.10.3460.10">
    <property type="entry name" value="Chlorophyll a/b binding protein domain"/>
    <property type="match status" value="1"/>
</dbReference>
<dbReference type="GO" id="GO:0016020">
    <property type="term" value="C:membrane"/>
    <property type="evidence" value="ECO:0007669"/>
    <property type="project" value="InterPro"/>
</dbReference>
<dbReference type="AlphaFoldDB" id="A3E3Y3"/>
<evidence type="ECO:0000256" key="3">
    <source>
        <dbReference type="ARBA" id="ARBA00022531"/>
    </source>
</evidence>
<keyword evidence="4" id="KW-0934">Plastid</keyword>
<dbReference type="SUPFAM" id="SSF103511">
    <property type="entry name" value="Chlorophyll a-b binding protein"/>
    <property type="match status" value="1"/>
</dbReference>
<organism evidence="7">
    <name type="scientific">Karlodinium veneficum</name>
    <name type="common">Dinoflagellate</name>
    <name type="synonym">Karlodinium micrum</name>
    <dbReference type="NCBI Taxonomy" id="407301"/>
    <lineage>
        <taxon>Eukaryota</taxon>
        <taxon>Sar</taxon>
        <taxon>Alveolata</taxon>
        <taxon>Dinophyceae</taxon>
        <taxon>Gymnodiniales</taxon>
        <taxon>Kareniaceae</taxon>
        <taxon>Karlodinium</taxon>
    </lineage>
</organism>
<feature type="binding site" description="axial binding residue" evidence="5">
    <location>
        <position position="113"/>
    </location>
    <ligand>
        <name>chlorophyll b</name>
        <dbReference type="ChEBI" id="CHEBI:61721"/>
        <label>1</label>
    </ligand>
    <ligandPart>
        <name>Mg</name>
        <dbReference type="ChEBI" id="CHEBI:25107"/>
    </ligandPart>
</feature>
<feature type="binding site" evidence="5">
    <location>
        <position position="216"/>
    </location>
    <ligand>
        <name>chlorophyll a</name>
        <dbReference type="ChEBI" id="CHEBI:58416"/>
        <label>5</label>
    </ligand>
</feature>
<name>A3E3Y3_KARVE</name>
<feature type="binding site" evidence="5">
    <location>
        <position position="93"/>
    </location>
    <ligand>
        <name>chlorophyll a</name>
        <dbReference type="ChEBI" id="CHEBI:58416"/>
        <label>1</label>
    </ligand>
</feature>
<comment type="subcellular location">
    <subcellularLocation>
        <location evidence="1">Plastid</location>
        <location evidence="1">Chloroplast</location>
    </subcellularLocation>
</comment>
<keyword evidence="2" id="KW-0150">Chloroplast</keyword>
<feature type="binding site" evidence="5">
    <location>
        <position position="108"/>
    </location>
    <ligand>
        <name>chlorophyll a</name>
        <dbReference type="ChEBI" id="CHEBI:58416"/>
        <label>1</label>
    </ligand>
</feature>
<evidence type="ECO:0000256" key="5">
    <source>
        <dbReference type="PIRSR" id="PIRSR601344-1"/>
    </source>
</evidence>
<reference evidence="7" key="1">
    <citation type="journal article" date="2007" name="Proc. Natl. Acad. Sci. U.S.A.">
        <title>Spliced leader RNA trans-splicing in dinoflagellates.</title>
        <authorList>
            <person name="Zhang H."/>
            <person name="Hou Y."/>
            <person name="Miranda L."/>
            <person name="Campbell D.A."/>
            <person name="Sturm N.R."/>
            <person name="Gaasterland T."/>
            <person name="Lin S."/>
        </authorList>
    </citation>
    <scope>NUCLEOTIDE SEQUENCE</scope>
</reference>
<feature type="binding site" evidence="5">
    <location>
        <position position="218"/>
    </location>
    <ligand>
        <name>chlorophyll a</name>
        <dbReference type="ChEBI" id="CHEBI:58416"/>
        <label>1</label>
    </ligand>
</feature>
<protein>
    <submittedName>
        <fullName evidence="7">Chloroplast light harvesting protein isoform 4</fullName>
    </submittedName>
</protein>
<keyword evidence="5" id="KW-0157">Chromophore</keyword>
<proteinExistence type="evidence at transcript level"/>
<sequence>MMSKLMLTLACLASVAARSPSLESSEVAQAENLASLLLMRQPALKMRVNKNVNVANRGPVMAAKRAPAAKTFDLKELAGVTEPLGFFDPVGFSEDISEGRARYYREVELKHGRLGMLAALGFLVGENFHPLFGGDIDAPAYLAFQQTPLETFWGIVVAAIASLELFSVFTFNNPAGGEPWSIRSDHVPGDLGFDPLNLKPTDPEELKTMQTKELNNGRLAMLAAAGMVAQELATGTKLFA</sequence>
<evidence type="ECO:0000256" key="1">
    <source>
        <dbReference type="ARBA" id="ARBA00004229"/>
    </source>
</evidence>
<dbReference type="GO" id="GO:0009507">
    <property type="term" value="C:chloroplast"/>
    <property type="evidence" value="ECO:0007669"/>
    <property type="project" value="UniProtKB-SubCell"/>
</dbReference>
<evidence type="ECO:0000313" key="7">
    <source>
        <dbReference type="EMBL" id="ABI14390.1"/>
    </source>
</evidence>
<feature type="chain" id="PRO_5002652690" evidence="6">
    <location>
        <begin position="18"/>
        <end position="240"/>
    </location>
</feature>
<dbReference type="PANTHER" id="PTHR21649">
    <property type="entry name" value="CHLOROPHYLL A/B BINDING PROTEIN"/>
    <property type="match status" value="1"/>
</dbReference>
<evidence type="ECO:0000256" key="6">
    <source>
        <dbReference type="SAM" id="SignalP"/>
    </source>
</evidence>
<feature type="signal peptide" evidence="6">
    <location>
        <begin position="1"/>
        <end position="17"/>
    </location>
</feature>
<accession>A3E3Y3</accession>
<evidence type="ECO:0000256" key="4">
    <source>
        <dbReference type="ARBA" id="ARBA00022640"/>
    </source>
</evidence>
<dbReference type="Pfam" id="PF00504">
    <property type="entry name" value="Chloroa_b-bind"/>
    <property type="match status" value="1"/>
</dbReference>
<keyword evidence="5" id="KW-0148">Chlorophyll</keyword>
<dbReference type="GO" id="GO:0016168">
    <property type="term" value="F:chlorophyll binding"/>
    <property type="evidence" value="ECO:0007669"/>
    <property type="project" value="UniProtKB-KW"/>
</dbReference>
<feature type="binding site" evidence="5">
    <location>
        <position position="212"/>
    </location>
    <ligand>
        <name>chlorophyll a</name>
        <dbReference type="ChEBI" id="CHEBI:58416"/>
        <label>1</label>
    </ligand>
</feature>